<protein>
    <submittedName>
        <fullName evidence="2">Uncharacterized protein</fullName>
    </submittedName>
</protein>
<dbReference type="AlphaFoldDB" id="A0AAE3JMS4"/>
<sequence length="133" mass="15626">MINNFSLFIKTDLGQVISFSVSIIGLLITLITFISVLNIRDKIKKAKKSNLCISDINEIIGILDKNKNDFSLNPSDIDDRIRSTNEQILRNYGVIKSLKKRFLLKQWRLRNKNYIHFLKIYKEIIIDLEREEI</sequence>
<evidence type="ECO:0000313" key="3">
    <source>
        <dbReference type="Proteomes" id="UP001198163"/>
    </source>
</evidence>
<name>A0AAE3JMS4_9SPIR</name>
<evidence type="ECO:0000313" key="2">
    <source>
        <dbReference type="EMBL" id="MCD1655994.1"/>
    </source>
</evidence>
<proteinExistence type="predicted"/>
<gene>
    <name evidence="2" type="ORF">K7J14_14945</name>
</gene>
<accession>A0AAE3JMS4</accession>
<comment type="caution">
    <text evidence="2">The sequence shown here is derived from an EMBL/GenBank/DDBJ whole genome shotgun (WGS) entry which is preliminary data.</text>
</comment>
<keyword evidence="1" id="KW-1133">Transmembrane helix</keyword>
<dbReference type="EMBL" id="JAINWA010000003">
    <property type="protein sequence ID" value="MCD1655994.1"/>
    <property type="molecule type" value="Genomic_DNA"/>
</dbReference>
<organism evidence="2 3">
    <name type="scientific">Teretinema zuelzerae</name>
    <dbReference type="NCBI Taxonomy" id="156"/>
    <lineage>
        <taxon>Bacteria</taxon>
        <taxon>Pseudomonadati</taxon>
        <taxon>Spirochaetota</taxon>
        <taxon>Spirochaetia</taxon>
        <taxon>Spirochaetales</taxon>
        <taxon>Treponemataceae</taxon>
        <taxon>Teretinema</taxon>
    </lineage>
</organism>
<reference evidence="2" key="1">
    <citation type="submission" date="2021-08" db="EMBL/GenBank/DDBJ databases">
        <title>Comparative analyses of Brucepasteria parasyntrophica and Teretinema zuelzerae.</title>
        <authorList>
            <person name="Song Y."/>
            <person name="Brune A."/>
        </authorList>
    </citation>
    <scope>NUCLEOTIDE SEQUENCE</scope>
    <source>
        <strain evidence="2">DSM 1903</strain>
    </source>
</reference>
<keyword evidence="3" id="KW-1185">Reference proteome</keyword>
<feature type="transmembrane region" description="Helical" evidence="1">
    <location>
        <begin position="16"/>
        <end position="39"/>
    </location>
</feature>
<dbReference type="Proteomes" id="UP001198163">
    <property type="component" value="Unassembled WGS sequence"/>
</dbReference>
<dbReference type="RefSeq" id="WP_230758227.1">
    <property type="nucleotide sequence ID" value="NZ_JAINWA010000003.1"/>
</dbReference>
<evidence type="ECO:0000256" key="1">
    <source>
        <dbReference type="SAM" id="Phobius"/>
    </source>
</evidence>
<keyword evidence="1" id="KW-0472">Membrane</keyword>
<keyword evidence="1" id="KW-0812">Transmembrane</keyword>